<dbReference type="GO" id="GO:0009279">
    <property type="term" value="C:cell outer membrane"/>
    <property type="evidence" value="ECO:0007669"/>
    <property type="project" value="TreeGrafter"/>
</dbReference>
<dbReference type="Proteomes" id="UP000019151">
    <property type="component" value="Chromosome"/>
</dbReference>
<dbReference type="InterPro" id="IPR012334">
    <property type="entry name" value="Pectin_lyas_fold"/>
</dbReference>
<dbReference type="EMBL" id="CP007128">
    <property type="protein sequence ID" value="AHG87903.1"/>
    <property type="molecule type" value="Genomic_DNA"/>
</dbReference>
<sequence length="366" mass="39850">MPILPVLLGAALAQPPRYQAVVDARFAGRDSAVVDGTPTFHTIGAALRTVPGENAATFVIFIRNGTYHEKLVVQKPNVTFLGESRAGTVLTWDDAAGTPVRPGEEIQGAEHGTHGTRNSYTLRIAATDFRAERLTIENGFDFDANAAKPDTDPTKLRGTQGVAVMTYDGADRTTFVDVRLVGYQDTVFPNVGRHYFHHCEILGHVDFIFGAGQAVFDDCDIVTRDLHRPQEGNGYVVAPSTEISKPYGFLFIHSRLKRETPGVAKGSVALGRPWHPGARVTAVGSAVFVDCWMDDHIGAKGWDRMSSVDSVSGVRYWFAPEAARFLEYGSTGPGAIASPTRRVMTDGDLRTYTPARVLDGWMPTVR</sequence>
<dbReference type="RefSeq" id="WP_025409456.1">
    <property type="nucleotide sequence ID" value="NZ_CP007128.1"/>
</dbReference>
<dbReference type="InterPro" id="IPR011050">
    <property type="entry name" value="Pectin_lyase_fold/virulence"/>
</dbReference>
<dbReference type="Pfam" id="PF01095">
    <property type="entry name" value="Pectinesterase"/>
    <property type="match status" value="1"/>
</dbReference>
<evidence type="ECO:0000313" key="5">
    <source>
        <dbReference type="EMBL" id="AHG87903.1"/>
    </source>
</evidence>
<feature type="domain" description="Pectinesterase catalytic" evidence="4">
    <location>
        <begin position="34"/>
        <end position="337"/>
    </location>
</feature>
<dbReference type="GO" id="GO:0030599">
    <property type="term" value="F:pectinesterase activity"/>
    <property type="evidence" value="ECO:0007669"/>
    <property type="project" value="InterPro"/>
</dbReference>
<evidence type="ECO:0000256" key="1">
    <source>
        <dbReference type="ARBA" id="ARBA00008891"/>
    </source>
</evidence>
<evidence type="ECO:0000259" key="4">
    <source>
        <dbReference type="Pfam" id="PF01095"/>
    </source>
</evidence>
<dbReference type="STRING" id="861299.J421_0366"/>
<dbReference type="eggNOG" id="COG4677">
    <property type="taxonomic scope" value="Bacteria"/>
</dbReference>
<dbReference type="GO" id="GO:0042545">
    <property type="term" value="P:cell wall modification"/>
    <property type="evidence" value="ECO:0007669"/>
    <property type="project" value="InterPro"/>
</dbReference>
<organism evidence="5 6">
    <name type="scientific">Gemmatirosa kalamazoonensis</name>
    <dbReference type="NCBI Taxonomy" id="861299"/>
    <lineage>
        <taxon>Bacteria</taxon>
        <taxon>Pseudomonadati</taxon>
        <taxon>Gemmatimonadota</taxon>
        <taxon>Gemmatimonadia</taxon>
        <taxon>Gemmatimonadales</taxon>
        <taxon>Gemmatimonadaceae</taxon>
        <taxon>Gemmatirosa</taxon>
    </lineage>
</organism>
<dbReference type="KEGG" id="gba:J421_0366"/>
<dbReference type="HOGENOM" id="CLU_012243_3_1_0"/>
<evidence type="ECO:0000313" key="6">
    <source>
        <dbReference type="Proteomes" id="UP000019151"/>
    </source>
</evidence>
<keyword evidence="6" id="KW-1185">Reference proteome</keyword>
<accession>W0REU7</accession>
<keyword evidence="3" id="KW-0063">Aspartyl esterase</keyword>
<gene>
    <name evidence="5" type="ORF">J421_0366</name>
</gene>
<dbReference type="Gene3D" id="2.160.20.10">
    <property type="entry name" value="Single-stranded right-handed beta-helix, Pectin lyase-like"/>
    <property type="match status" value="1"/>
</dbReference>
<reference evidence="5 6" key="1">
    <citation type="journal article" date="2014" name="Genome Announc.">
        <title>Genome Sequence and Methylome of Soil Bacterium Gemmatirosa kalamazoonensis KBS708T, a Member of the Rarely Cultivated Gemmatimonadetes Phylum.</title>
        <authorList>
            <person name="Debruyn J.M."/>
            <person name="Radosevich M."/>
            <person name="Wommack K.E."/>
            <person name="Polson S.W."/>
            <person name="Hauser L.J."/>
            <person name="Fawaz M.N."/>
            <person name="Korlach J."/>
            <person name="Tsai Y.C."/>
        </authorList>
    </citation>
    <scope>NUCLEOTIDE SEQUENCE [LARGE SCALE GENOMIC DNA]</scope>
    <source>
        <strain evidence="5 6">KBS708</strain>
    </source>
</reference>
<protein>
    <submittedName>
        <fullName evidence="5">Pectinesterase</fullName>
    </submittedName>
</protein>
<dbReference type="AlphaFoldDB" id="W0REU7"/>
<evidence type="ECO:0000256" key="3">
    <source>
        <dbReference type="ARBA" id="ARBA00023085"/>
    </source>
</evidence>
<name>W0REU7_9BACT</name>
<dbReference type="PANTHER" id="PTHR31321">
    <property type="entry name" value="ACYL-COA THIOESTER HYDROLASE YBHC-RELATED"/>
    <property type="match status" value="1"/>
</dbReference>
<dbReference type="SUPFAM" id="SSF51126">
    <property type="entry name" value="Pectin lyase-like"/>
    <property type="match status" value="1"/>
</dbReference>
<proteinExistence type="inferred from homology"/>
<evidence type="ECO:0000256" key="2">
    <source>
        <dbReference type="ARBA" id="ARBA00022801"/>
    </source>
</evidence>
<comment type="similarity">
    <text evidence="1">Belongs to the pectinesterase family.</text>
</comment>
<dbReference type="OrthoDB" id="191551at2"/>
<dbReference type="InterPro" id="IPR000070">
    <property type="entry name" value="Pectinesterase_cat"/>
</dbReference>
<dbReference type="InParanoid" id="W0REU7"/>
<dbReference type="PANTHER" id="PTHR31321:SF57">
    <property type="entry name" value="PECTINESTERASE 53-RELATED"/>
    <property type="match status" value="1"/>
</dbReference>
<keyword evidence="2" id="KW-0378">Hydrolase</keyword>